<feature type="domain" description="U1-type" evidence="1">
    <location>
        <begin position="51"/>
        <end position="85"/>
    </location>
</feature>
<reference evidence="2" key="1">
    <citation type="submission" date="2019-10" db="EMBL/GenBank/DDBJ databases">
        <title>The sequence and de novo assembly of the wild yak genome.</title>
        <authorList>
            <person name="Liu Y."/>
        </authorList>
    </citation>
    <scope>NUCLEOTIDE SEQUENCE [LARGE SCALE GENOMIC DNA]</scope>
    <source>
        <strain evidence="2">WY2019</strain>
    </source>
</reference>
<dbReference type="InterPro" id="IPR013087">
    <property type="entry name" value="Znf_C2H2_type"/>
</dbReference>
<evidence type="ECO:0000313" key="3">
    <source>
        <dbReference type="Proteomes" id="UP000322234"/>
    </source>
</evidence>
<proteinExistence type="predicted"/>
<evidence type="ECO:0000313" key="2">
    <source>
        <dbReference type="EMBL" id="MXQ96743.1"/>
    </source>
</evidence>
<dbReference type="GO" id="GO:0008270">
    <property type="term" value="F:zinc ion binding"/>
    <property type="evidence" value="ECO:0007669"/>
    <property type="project" value="InterPro"/>
</dbReference>
<dbReference type="AlphaFoldDB" id="A0A6B0SCN5"/>
<dbReference type="InterPro" id="IPR003604">
    <property type="entry name" value="Matrin/U1-like-C_Znf_C2H2"/>
</dbReference>
<gene>
    <name evidence="2" type="ORF">E5288_WYG020484</name>
</gene>
<dbReference type="Gene3D" id="3.30.160.60">
    <property type="entry name" value="Classic Zinc Finger"/>
    <property type="match status" value="1"/>
</dbReference>
<evidence type="ECO:0000259" key="1">
    <source>
        <dbReference type="SMART" id="SM00451"/>
    </source>
</evidence>
<dbReference type="EMBL" id="VBQZ03000173">
    <property type="protein sequence ID" value="MXQ96743.1"/>
    <property type="molecule type" value="Genomic_DNA"/>
</dbReference>
<dbReference type="Pfam" id="PF12874">
    <property type="entry name" value="zf-met"/>
    <property type="match status" value="1"/>
</dbReference>
<keyword evidence="3" id="KW-1185">Reference proteome</keyword>
<name>A0A6B0SCN5_9CETA</name>
<accession>A0A6B0SCN5</accession>
<dbReference type="SUPFAM" id="SSF57667">
    <property type="entry name" value="beta-beta-alpha zinc fingers"/>
    <property type="match status" value="1"/>
</dbReference>
<dbReference type="GO" id="GO:0003676">
    <property type="term" value="F:nucleic acid binding"/>
    <property type="evidence" value="ECO:0007669"/>
    <property type="project" value="InterPro"/>
</dbReference>
<dbReference type="Proteomes" id="UP000322234">
    <property type="component" value="Unassembled WGS sequence"/>
</dbReference>
<dbReference type="InterPro" id="IPR036236">
    <property type="entry name" value="Znf_C2H2_sf"/>
</dbReference>
<dbReference type="SMART" id="SM00451">
    <property type="entry name" value="ZnF_U1"/>
    <property type="match status" value="1"/>
</dbReference>
<sequence length="323" mass="35799">MGAGAERRNLDWPVHSFLCTLDSTCVQDGECEAEFPPDGFEEKPEKEKKQANFTLCSVCNIQLNSNAQAQIHYNGKSHQKRLKQLSTGLVKNDTGDDENTQKPEHQKLLGMTGDQHAVSKQNCGERSKNSYHLQQSCPTFQRQLVHRINAPSAEIRSKRPTPFTPGAVCGTGVLLSRQTSPSEALRVNESRRFLTGLRCHTGSSCALFLSLRSPAATPLQALFQFNHVNCKLCPRQSMELQISDKVQGGLREYGKNSRNVSGSFFPTVYYSAFHGYPTLSYILLFKGLIFASRVTVLRAASTPVASEWRTGGETPEQSVEQAD</sequence>
<organism evidence="2 3">
    <name type="scientific">Bos mutus</name>
    <name type="common">wild yak</name>
    <dbReference type="NCBI Taxonomy" id="72004"/>
    <lineage>
        <taxon>Eukaryota</taxon>
        <taxon>Metazoa</taxon>
        <taxon>Chordata</taxon>
        <taxon>Craniata</taxon>
        <taxon>Vertebrata</taxon>
        <taxon>Euteleostomi</taxon>
        <taxon>Mammalia</taxon>
        <taxon>Eutheria</taxon>
        <taxon>Laurasiatheria</taxon>
        <taxon>Artiodactyla</taxon>
        <taxon>Ruminantia</taxon>
        <taxon>Pecora</taxon>
        <taxon>Bovidae</taxon>
        <taxon>Bovinae</taxon>
        <taxon>Bos</taxon>
    </lineage>
</organism>
<comment type="caution">
    <text evidence="2">The sequence shown here is derived from an EMBL/GenBank/DDBJ whole genome shotgun (WGS) entry which is preliminary data.</text>
</comment>
<protein>
    <recommendedName>
        <fullName evidence="1">U1-type domain-containing protein</fullName>
    </recommendedName>
</protein>